<keyword evidence="2" id="KW-0564">Palmitate</keyword>
<dbReference type="PRINTS" id="PR00702">
    <property type="entry name" value="ACRIFLAVINRP"/>
</dbReference>
<evidence type="ECO:0000313" key="8">
    <source>
        <dbReference type="Proteomes" id="UP001214250"/>
    </source>
</evidence>
<dbReference type="RefSeq" id="WP_274153617.1">
    <property type="nucleotide sequence ID" value="NZ_CP117812.1"/>
</dbReference>
<dbReference type="PANTHER" id="PTHR32063:SF0">
    <property type="entry name" value="SWARMING MOTILITY PROTEIN SWRC"/>
    <property type="match status" value="1"/>
</dbReference>
<dbReference type="EMBL" id="CP117812">
    <property type="protein sequence ID" value="WDE98748.1"/>
    <property type="molecule type" value="Genomic_DNA"/>
</dbReference>
<dbReference type="NCBIfam" id="TIGR01845">
    <property type="entry name" value="outer_NodT"/>
    <property type="match status" value="1"/>
</dbReference>
<dbReference type="Pfam" id="PF00873">
    <property type="entry name" value="ACR_tran"/>
    <property type="match status" value="1"/>
</dbReference>
<feature type="region of interest" description="Disordered" evidence="4">
    <location>
        <begin position="1165"/>
        <end position="1184"/>
    </location>
</feature>
<keyword evidence="2 5" id="KW-0812">Transmembrane</keyword>
<reference evidence="7 8" key="1">
    <citation type="submission" date="2023-02" db="EMBL/GenBank/DDBJ databases">
        <title>Genome sequence of Lentisphaera profundi SAORIC-696.</title>
        <authorList>
            <person name="Kim e."/>
            <person name="Cho J.-C."/>
            <person name="Choi A."/>
            <person name="Kang I."/>
        </authorList>
    </citation>
    <scope>NUCLEOTIDE SEQUENCE [LARGE SCALE GENOMIC DNA]</scope>
    <source>
        <strain evidence="7 8">SAORIC-696</strain>
    </source>
</reference>
<feature type="compositionally biased region" description="Polar residues" evidence="4">
    <location>
        <begin position="1171"/>
        <end position="1184"/>
    </location>
</feature>
<feature type="transmembrane region" description="Helical" evidence="5">
    <location>
        <begin position="919"/>
        <end position="939"/>
    </location>
</feature>
<dbReference type="Gene3D" id="1.20.1640.10">
    <property type="entry name" value="Multidrug efflux transporter AcrB transmembrane domain"/>
    <property type="match status" value="2"/>
</dbReference>
<feature type="coiled-coil region" evidence="3">
    <location>
        <begin position="1293"/>
        <end position="1320"/>
    </location>
</feature>
<comment type="similarity">
    <text evidence="1 2">Belongs to the outer membrane factor (OMF) (TC 1.B.17) family.</text>
</comment>
<comment type="subcellular location">
    <subcellularLocation>
        <location evidence="2">Cell membrane</location>
        <topology evidence="2">Lipid-anchor</topology>
    </subcellularLocation>
</comment>
<feature type="domain" description="SSD" evidence="6">
    <location>
        <begin position="377"/>
        <end position="501"/>
    </location>
</feature>
<feature type="transmembrane region" description="Helical" evidence="5">
    <location>
        <begin position="1042"/>
        <end position="1065"/>
    </location>
</feature>
<dbReference type="InterPro" id="IPR027463">
    <property type="entry name" value="AcrB_DN_DC_subdom"/>
</dbReference>
<dbReference type="PANTHER" id="PTHR32063">
    <property type="match status" value="1"/>
</dbReference>
<evidence type="ECO:0000256" key="4">
    <source>
        <dbReference type="SAM" id="MobiDB-lite"/>
    </source>
</evidence>
<dbReference type="SUPFAM" id="SSF82693">
    <property type="entry name" value="Multidrug efflux transporter AcrB pore domain, PN1, PN2, PC1 and PC2 subdomains"/>
    <property type="match status" value="2"/>
</dbReference>
<dbReference type="Pfam" id="PF02321">
    <property type="entry name" value="OEP"/>
    <property type="match status" value="2"/>
</dbReference>
<dbReference type="Gene3D" id="3.30.70.1440">
    <property type="entry name" value="Multidrug efflux transporter AcrB pore domain"/>
    <property type="match status" value="1"/>
</dbReference>
<accession>A0ABY7VWZ5</accession>
<dbReference type="Gene3D" id="3.30.2090.10">
    <property type="entry name" value="Multidrug efflux transporter AcrB TolC docking domain, DN and DC subdomains"/>
    <property type="match status" value="2"/>
</dbReference>
<feature type="transmembrane region" description="Helical" evidence="5">
    <location>
        <begin position="889"/>
        <end position="912"/>
    </location>
</feature>
<gene>
    <name evidence="7" type="ORF">PQO03_12970</name>
</gene>
<feature type="transmembrane region" description="Helical" evidence="5">
    <location>
        <begin position="1077"/>
        <end position="1094"/>
    </location>
</feature>
<feature type="transmembrane region" description="Helical" evidence="5">
    <location>
        <begin position="444"/>
        <end position="464"/>
    </location>
</feature>
<name>A0ABY7VWZ5_9BACT</name>
<feature type="transmembrane region" description="Helical" evidence="5">
    <location>
        <begin position="346"/>
        <end position="366"/>
    </location>
</feature>
<dbReference type="InterPro" id="IPR001036">
    <property type="entry name" value="Acrflvin-R"/>
</dbReference>
<feature type="transmembrane region" description="Helical" evidence="5">
    <location>
        <begin position="12"/>
        <end position="32"/>
    </location>
</feature>
<dbReference type="Gene3D" id="2.20.200.10">
    <property type="entry name" value="Outer membrane efflux proteins (OEP)"/>
    <property type="match status" value="1"/>
</dbReference>
<evidence type="ECO:0000259" key="6">
    <source>
        <dbReference type="PROSITE" id="PS50156"/>
    </source>
</evidence>
<feature type="transmembrane region" description="Helical" evidence="5">
    <location>
        <begin position="399"/>
        <end position="423"/>
    </location>
</feature>
<evidence type="ECO:0000313" key="7">
    <source>
        <dbReference type="EMBL" id="WDE98748.1"/>
    </source>
</evidence>
<dbReference type="InterPro" id="IPR000731">
    <property type="entry name" value="SSD"/>
</dbReference>
<dbReference type="Proteomes" id="UP001214250">
    <property type="component" value="Chromosome 2"/>
</dbReference>
<dbReference type="Gene3D" id="3.30.70.1320">
    <property type="entry name" value="Multidrug efflux transporter AcrB pore domain like"/>
    <property type="match status" value="1"/>
</dbReference>
<dbReference type="InterPro" id="IPR003423">
    <property type="entry name" value="OMP_efflux"/>
</dbReference>
<evidence type="ECO:0000256" key="2">
    <source>
        <dbReference type="RuleBase" id="RU362097"/>
    </source>
</evidence>
<proteinExistence type="inferred from homology"/>
<evidence type="ECO:0000256" key="1">
    <source>
        <dbReference type="ARBA" id="ARBA00007613"/>
    </source>
</evidence>
<feature type="transmembrane region" description="Helical" evidence="5">
    <location>
        <begin position="373"/>
        <end position="393"/>
    </location>
</feature>
<keyword evidence="2 5" id="KW-0472">Membrane</keyword>
<keyword evidence="2" id="KW-1134">Transmembrane beta strand</keyword>
<dbReference type="SUPFAM" id="SSF82866">
    <property type="entry name" value="Multidrug efflux transporter AcrB transmembrane domain"/>
    <property type="match status" value="2"/>
</dbReference>
<keyword evidence="5" id="KW-1133">Transmembrane helix</keyword>
<sequence length="1551" mass="171466">MNLIKLSTKQPISVAVAILFCFLAGIVAFQIVPVQMTPEVDDTVIAVTTHWENASPQEIESEVVDAQEEKLQGLANLRSLSSVSSRGQGVIRLEFNQGIDKDVALREVSDKLREVPSYPSNVDEPVIEASDPDSKDYIAWYVLATEDDDFDVRRLQDFADDRVKPLLERVSGISEVNVLGGTEQEVQIHFDPLRLAQFKMPISELVAALQSNNQNTSGGSLIQGKSDIRIRTVGRFSSPQDIESVVIRNDATGVIRVSDVATVEETYKEATAFVRSNGRRALALNFQRELGSNVLDIMDDLQQRIDKLNSEGGVLAAESKRLGLKKPLQLLVSYQSTNYVNQALKLVQSNIFMGGALAVIILLIFLRSIRSVGIIALSIPVSMVGTVVIMVLMGRSINVVSLAGMAFAVGMVVDNCIVVLENIYRHLEMGKGRKSAAYEGTREVAGAVLASTLTTVAVFIPILLIEDQVGQLFRDICLSIIIAVSFSYLVSITVIPSAGALLLHKDGIQKQGNAKQAKLQRFIYWINGRTSVRIIIVLVFVSIALWGTKVLTPPLDYLPKGNRNITFGIMIPPPGYNLDKLEQMGKAVEKTIQPYWEDTPNREPVPVPYSQTGETVKPPSLKRYFLVARGDVLFHGGISSDATRAVDNVALFQHATNPNVIPGTYAFAFQFPLFRIGGSTGSAIKINLTGNDLEQISSATGALFGTMMKTYGPGALRPDPANFNVYPKELQIIPNQLKLAELLMTSAELSQAVQAASDGLFLGEYDKSNDLIDLKLMAQGTADQNYLSELKSFSVVTPSGSVTYLGELAEFRWMEAPEQIKRVGRRRAITLEFTPPQGIPLETAISSTEEIIAQLRQGGAIAPGVEIEIEGTAGKLKKIRETLLGDGTFVGTLGSSFFLAIAAVYLLMCVLFQSWIKPFIILFSVPLATLGGFVGLAILHKVSLADPYMPVQNLDMLTLLGFVILVGVVVNNAILIVAQTDHLMHGLGIENPEHKLMPAREAIALAVQSRVRPIFMSMLTSVGGMLPLVLMPGSGSELYRGLGAVVVGGMICSTIFTLFLVPVLLSLSLSLSEKFHAKKIALVSLVLFSLLIVSCESQETVKLSKEIVPPKQWVNTTDVIEGDLQTWWTQFEDPLLVSLIERARLQNLDLAMGLERLQRSRANLSRESRNKYPTTNIGGGANRSQYSENLKNSFRGSEAETDYNIFAQASWEMDFFGRVRENTRVAEREYEASREDLYHLHVLMSSELAQLYFAYRIQQKLESISHRNLNLQQENLRFIKARFKAGSSTQLDVNDALELIHRSQAHLRQLEKQRQQFANQICVLLGAFPGTLNKELEGEITIITPNKSMTRGVPVDLLRRRPDIKKQEYLVEAEASRLKIAKAEYYPKFYLNGSIGLNASHISNVSSSDSKHWSFGPNFEWRILNAMRIKDEIKIQESTLREQVLQYKKVVLQSVEEVESSLLGFTKELERQSEIQAAVRYAESSVKLARGMYLKGLRDYKSVISALLNAQVAEEQLALSRLESNKSLIQLYQALGGGWQGINIESLEENE</sequence>
<dbReference type="Gene3D" id="3.30.70.1430">
    <property type="entry name" value="Multidrug efflux transporter AcrB pore domain"/>
    <property type="match status" value="2"/>
</dbReference>
<evidence type="ECO:0000256" key="3">
    <source>
        <dbReference type="SAM" id="Coils"/>
    </source>
</evidence>
<feature type="transmembrane region" description="Helical" evidence="5">
    <location>
        <begin position="524"/>
        <end position="546"/>
    </location>
</feature>
<feature type="transmembrane region" description="Helical" evidence="5">
    <location>
        <begin position="1013"/>
        <end position="1030"/>
    </location>
</feature>
<dbReference type="Gene3D" id="1.20.1600.10">
    <property type="entry name" value="Outer membrane efflux proteins (OEP)"/>
    <property type="match status" value="1"/>
</dbReference>
<feature type="transmembrane region" description="Helical" evidence="5">
    <location>
        <begin position="476"/>
        <end position="503"/>
    </location>
</feature>
<dbReference type="SUPFAM" id="SSF56954">
    <property type="entry name" value="Outer membrane efflux proteins (OEP)"/>
    <property type="match status" value="1"/>
</dbReference>
<keyword evidence="2" id="KW-0449">Lipoprotein</keyword>
<feature type="transmembrane region" description="Helical" evidence="5">
    <location>
        <begin position="959"/>
        <end position="978"/>
    </location>
</feature>
<dbReference type="InterPro" id="IPR010131">
    <property type="entry name" value="MdtP/NodT-like"/>
</dbReference>
<keyword evidence="3" id="KW-0175">Coiled coil</keyword>
<evidence type="ECO:0000256" key="5">
    <source>
        <dbReference type="SAM" id="Phobius"/>
    </source>
</evidence>
<keyword evidence="8" id="KW-1185">Reference proteome</keyword>
<dbReference type="PROSITE" id="PS50156">
    <property type="entry name" value="SSD"/>
    <property type="match status" value="1"/>
</dbReference>
<organism evidence="7 8">
    <name type="scientific">Lentisphaera profundi</name>
    <dbReference type="NCBI Taxonomy" id="1658616"/>
    <lineage>
        <taxon>Bacteria</taxon>
        <taxon>Pseudomonadati</taxon>
        <taxon>Lentisphaerota</taxon>
        <taxon>Lentisphaeria</taxon>
        <taxon>Lentisphaerales</taxon>
        <taxon>Lentisphaeraceae</taxon>
        <taxon>Lentisphaera</taxon>
    </lineage>
</organism>
<protein>
    <submittedName>
        <fullName evidence="7">Efflux RND transporter permease subunit</fullName>
    </submittedName>
</protein>
<dbReference type="SUPFAM" id="SSF82714">
    <property type="entry name" value="Multidrug efflux transporter AcrB TolC docking domain, DN and DC subdomains"/>
    <property type="match status" value="2"/>
</dbReference>